<sequence>MDYFTISQDISLIHAVELDRGFIPEAWKKEIVKGRSVEFEFGKLPAQNHNFLVKSKKENIYPDLLEAPLPLLSTALKNIFCSFEIQIQCSCAILSDREARRQEAYWLFALERVKCLGSKAQFYPNGVLKKLVLNRDAIGDHSIFRVHGIIEKQIVIRFDVAESILRRPMVGIKLEGIECQEETDI</sequence>
<dbReference type="EMBL" id="VUMD01000020">
    <property type="protein sequence ID" value="MSS38203.1"/>
    <property type="molecule type" value="Genomic_DNA"/>
</dbReference>
<dbReference type="RefSeq" id="WP_154473644.1">
    <property type="nucleotide sequence ID" value="NZ_VUMD01000020.1"/>
</dbReference>
<organism evidence="1 2">
    <name type="scientific">Clostridium porci</name>
    <dbReference type="NCBI Taxonomy" id="2605778"/>
    <lineage>
        <taxon>Bacteria</taxon>
        <taxon>Bacillati</taxon>
        <taxon>Bacillota</taxon>
        <taxon>Clostridia</taxon>
        <taxon>Eubacteriales</taxon>
        <taxon>Clostridiaceae</taxon>
        <taxon>Clostridium</taxon>
    </lineage>
</organism>
<dbReference type="Proteomes" id="UP000429958">
    <property type="component" value="Unassembled WGS sequence"/>
</dbReference>
<reference evidence="1 2" key="1">
    <citation type="submission" date="2019-08" db="EMBL/GenBank/DDBJ databases">
        <title>In-depth cultivation of the pig gut microbiome towards novel bacterial diversity and tailored functional studies.</title>
        <authorList>
            <person name="Wylensek D."/>
            <person name="Hitch T.C.A."/>
            <person name="Clavel T."/>
        </authorList>
    </citation>
    <scope>NUCLEOTIDE SEQUENCE [LARGE SCALE GENOMIC DNA]</scope>
    <source>
        <strain evidence="1 2">WCA-389-WT-23D1</strain>
    </source>
</reference>
<name>A0A7X2NPM9_9CLOT</name>
<comment type="caution">
    <text evidence="1">The sequence shown here is derived from an EMBL/GenBank/DDBJ whole genome shotgun (WGS) entry which is preliminary data.</text>
</comment>
<keyword evidence="2" id="KW-1185">Reference proteome</keyword>
<evidence type="ECO:0000313" key="1">
    <source>
        <dbReference type="EMBL" id="MSS38203.1"/>
    </source>
</evidence>
<gene>
    <name evidence="1" type="ORF">FYJ39_17105</name>
</gene>
<evidence type="ECO:0000313" key="2">
    <source>
        <dbReference type="Proteomes" id="UP000429958"/>
    </source>
</evidence>
<proteinExistence type="predicted"/>
<dbReference type="AlphaFoldDB" id="A0A7X2NPM9"/>
<protein>
    <submittedName>
        <fullName evidence="1">Uncharacterized protein</fullName>
    </submittedName>
</protein>
<accession>A0A7X2NPM9</accession>